<reference evidence="1 2" key="1">
    <citation type="journal article" date="2016" name="Nat. Commun.">
        <title>Thousands of microbial genomes shed light on interconnected biogeochemical processes in an aquifer system.</title>
        <authorList>
            <person name="Anantharaman K."/>
            <person name="Brown C.T."/>
            <person name="Hug L.A."/>
            <person name="Sharon I."/>
            <person name="Castelle C.J."/>
            <person name="Probst A.J."/>
            <person name="Thomas B.C."/>
            <person name="Singh A."/>
            <person name="Wilkins M.J."/>
            <person name="Karaoz U."/>
            <person name="Brodie E.L."/>
            <person name="Williams K.H."/>
            <person name="Hubbard S.S."/>
            <person name="Banfield J.F."/>
        </authorList>
    </citation>
    <scope>NUCLEOTIDE SEQUENCE [LARGE SCALE GENOMIC DNA]</scope>
</reference>
<dbReference type="AlphaFoldDB" id="A0A1G1V5V7"/>
<protein>
    <submittedName>
        <fullName evidence="1">Uncharacterized protein</fullName>
    </submittedName>
</protein>
<comment type="caution">
    <text evidence="1">The sequence shown here is derived from an EMBL/GenBank/DDBJ whole genome shotgun (WGS) entry which is preliminary data.</text>
</comment>
<dbReference type="EMBL" id="MHBZ01000030">
    <property type="protein sequence ID" value="OGY10737.1"/>
    <property type="molecule type" value="Genomic_DNA"/>
</dbReference>
<gene>
    <name evidence="1" type="ORF">A3D26_02745</name>
</gene>
<accession>A0A1G1V5V7</accession>
<sequence>MAATETGKHTTIRCTVCVCDVDTATAPHRSHRETVHSGEIDLSLTECPKCGLVLVAEVLLPKQGPLVLVAHPNTGVHAVPVDWLEGWEANGFRQATPLEALGWYQERSPG</sequence>
<dbReference type="Proteomes" id="UP000178319">
    <property type="component" value="Unassembled WGS sequence"/>
</dbReference>
<organism evidence="1 2">
    <name type="scientific">Candidatus Blackburnbacteria bacterium RIFCSPHIGHO2_02_FULL_44_20</name>
    <dbReference type="NCBI Taxonomy" id="1797516"/>
    <lineage>
        <taxon>Bacteria</taxon>
        <taxon>Candidatus Blackburniibacteriota</taxon>
    </lineage>
</organism>
<proteinExistence type="predicted"/>
<name>A0A1G1V5V7_9BACT</name>
<evidence type="ECO:0000313" key="2">
    <source>
        <dbReference type="Proteomes" id="UP000178319"/>
    </source>
</evidence>
<evidence type="ECO:0000313" key="1">
    <source>
        <dbReference type="EMBL" id="OGY10737.1"/>
    </source>
</evidence>